<dbReference type="InterPro" id="IPR013098">
    <property type="entry name" value="Ig_I-set"/>
</dbReference>
<dbReference type="InterPro" id="IPR003961">
    <property type="entry name" value="FN3_dom"/>
</dbReference>
<feature type="domain" description="Fibronectin type-III" evidence="5">
    <location>
        <begin position="345"/>
        <end position="438"/>
    </location>
</feature>
<evidence type="ECO:0000256" key="3">
    <source>
        <dbReference type="SAM" id="Phobius"/>
    </source>
</evidence>
<dbReference type="SUPFAM" id="SSF49265">
    <property type="entry name" value="Fibronectin type III"/>
    <property type="match status" value="2"/>
</dbReference>
<reference evidence="6" key="1">
    <citation type="submission" date="2014-09" db="EMBL/GenBank/DDBJ databases">
        <authorList>
            <person name="Magalhaes I.L.F."/>
            <person name="Oliveira U."/>
            <person name="Santos F.R."/>
            <person name="Vidigal T.H.D.A."/>
            <person name="Brescovit A.D."/>
            <person name="Santos A.J."/>
        </authorList>
    </citation>
    <scope>NUCLEOTIDE SEQUENCE</scope>
</reference>
<protein>
    <recommendedName>
        <fullName evidence="7">Titin</fullName>
    </recommendedName>
</protein>
<feature type="domain" description="Ig-like" evidence="4">
    <location>
        <begin position="247"/>
        <end position="340"/>
    </location>
</feature>
<dbReference type="PROSITE" id="PS50835">
    <property type="entry name" value="IG_LIKE"/>
    <property type="match status" value="2"/>
</dbReference>
<dbReference type="SMART" id="SM00408">
    <property type="entry name" value="IGc2"/>
    <property type="match status" value="2"/>
</dbReference>
<keyword evidence="3" id="KW-0812">Transmembrane</keyword>
<dbReference type="Pfam" id="PF00041">
    <property type="entry name" value="fn3"/>
    <property type="match status" value="2"/>
</dbReference>
<accession>A0A0K8S347</accession>
<keyword evidence="3" id="KW-1133">Transmembrane helix</keyword>
<feature type="non-terminal residue" evidence="6">
    <location>
        <position position="1"/>
    </location>
</feature>
<dbReference type="GO" id="GO:0031430">
    <property type="term" value="C:M band"/>
    <property type="evidence" value="ECO:0007669"/>
    <property type="project" value="TreeGrafter"/>
</dbReference>
<name>A0A0K8S347_LYGHE</name>
<feature type="compositionally biased region" description="Polar residues" evidence="2">
    <location>
        <begin position="512"/>
        <end position="521"/>
    </location>
</feature>
<dbReference type="SUPFAM" id="SSF48726">
    <property type="entry name" value="Immunoglobulin"/>
    <property type="match status" value="2"/>
</dbReference>
<feature type="transmembrane region" description="Helical" evidence="3">
    <location>
        <begin position="1260"/>
        <end position="1279"/>
    </location>
</feature>
<dbReference type="InterPro" id="IPR036179">
    <property type="entry name" value="Ig-like_dom_sf"/>
</dbReference>
<dbReference type="InterPro" id="IPR007110">
    <property type="entry name" value="Ig-like_dom"/>
</dbReference>
<evidence type="ECO:0000256" key="2">
    <source>
        <dbReference type="SAM" id="MobiDB-lite"/>
    </source>
</evidence>
<feature type="compositionally biased region" description="Basic and acidic residues" evidence="2">
    <location>
        <begin position="456"/>
        <end position="470"/>
    </location>
</feature>
<dbReference type="InterPro" id="IPR013783">
    <property type="entry name" value="Ig-like_fold"/>
</dbReference>
<feature type="compositionally biased region" description="Basic and acidic residues" evidence="2">
    <location>
        <begin position="1095"/>
        <end position="1109"/>
    </location>
</feature>
<dbReference type="PROSITE" id="PS50853">
    <property type="entry name" value="FN3"/>
    <property type="match status" value="2"/>
</dbReference>
<dbReference type="PANTHER" id="PTHR13817:SF167">
    <property type="entry name" value="MYOMESIN AND MYOSIN BINDING PROTEIN"/>
    <property type="match status" value="1"/>
</dbReference>
<dbReference type="Gene3D" id="2.60.40.10">
    <property type="entry name" value="Immunoglobulins"/>
    <property type="match status" value="4"/>
</dbReference>
<evidence type="ECO:0000313" key="6">
    <source>
        <dbReference type="EMBL" id="JAG47712.1"/>
    </source>
</evidence>
<dbReference type="SMART" id="SM00060">
    <property type="entry name" value="FN3"/>
    <property type="match status" value="2"/>
</dbReference>
<proteinExistence type="predicted"/>
<dbReference type="GO" id="GO:0045214">
    <property type="term" value="P:sarcomere organization"/>
    <property type="evidence" value="ECO:0007669"/>
    <property type="project" value="TreeGrafter"/>
</dbReference>
<feature type="region of interest" description="Disordered" evidence="2">
    <location>
        <begin position="1058"/>
        <end position="1139"/>
    </location>
</feature>
<dbReference type="EMBL" id="GBRD01018115">
    <property type="protein sequence ID" value="JAG47712.1"/>
    <property type="molecule type" value="Transcribed_RNA"/>
</dbReference>
<keyword evidence="3" id="KW-0472">Membrane</keyword>
<dbReference type="PANTHER" id="PTHR13817">
    <property type="entry name" value="TITIN"/>
    <property type="match status" value="1"/>
</dbReference>
<feature type="compositionally biased region" description="Basic and acidic residues" evidence="2">
    <location>
        <begin position="1120"/>
        <end position="1139"/>
    </location>
</feature>
<keyword evidence="1" id="KW-0677">Repeat</keyword>
<dbReference type="SMART" id="SM00409">
    <property type="entry name" value="IG"/>
    <property type="match status" value="2"/>
</dbReference>
<feature type="compositionally biased region" description="Basic and acidic residues" evidence="2">
    <location>
        <begin position="908"/>
        <end position="923"/>
    </location>
</feature>
<feature type="region of interest" description="Disordered" evidence="2">
    <location>
        <begin position="896"/>
        <end position="923"/>
    </location>
</feature>
<dbReference type="FunFam" id="2.60.40.10:FF:001806">
    <property type="entry name" value="Blast:Twitchin"/>
    <property type="match status" value="1"/>
</dbReference>
<evidence type="ECO:0000256" key="1">
    <source>
        <dbReference type="ARBA" id="ARBA00022737"/>
    </source>
</evidence>
<dbReference type="PRINTS" id="PR00014">
    <property type="entry name" value="FNTYPEIII"/>
</dbReference>
<feature type="compositionally biased region" description="Basic residues" evidence="2">
    <location>
        <begin position="627"/>
        <end position="637"/>
    </location>
</feature>
<evidence type="ECO:0008006" key="7">
    <source>
        <dbReference type="Google" id="ProtNLM"/>
    </source>
</evidence>
<feature type="region of interest" description="Disordered" evidence="2">
    <location>
        <begin position="506"/>
        <end position="753"/>
    </location>
</feature>
<feature type="compositionally biased region" description="Basic and acidic residues" evidence="2">
    <location>
        <begin position="668"/>
        <end position="753"/>
    </location>
</feature>
<dbReference type="InterPro" id="IPR050964">
    <property type="entry name" value="Striated_Muscle_Regulatory"/>
</dbReference>
<feature type="compositionally biased region" description="Polar residues" evidence="2">
    <location>
        <begin position="31"/>
        <end position="41"/>
    </location>
</feature>
<dbReference type="InterPro" id="IPR003599">
    <property type="entry name" value="Ig_sub"/>
</dbReference>
<feature type="compositionally biased region" description="Basic and acidic residues" evidence="2">
    <location>
        <begin position="570"/>
        <end position="587"/>
    </location>
</feature>
<evidence type="ECO:0000259" key="5">
    <source>
        <dbReference type="PROSITE" id="PS50853"/>
    </source>
</evidence>
<feature type="region of interest" description="Disordered" evidence="2">
    <location>
        <begin position="420"/>
        <end position="491"/>
    </location>
</feature>
<feature type="region of interest" description="Disordered" evidence="2">
    <location>
        <begin position="1219"/>
        <end position="1246"/>
    </location>
</feature>
<sequence>GSSVRRECVRKRTWSHHETFNTMGSGGSKQKPGSRSTNQQPADRPSPPGKPYLVPGSPYDDPDVITIGWDPPIILGGSRLLGYVVEHKRTGSPYWVKATPLLTRHNQLSLSGLEPGMRYQFRVTAENSYGRSEPSQLSEPFVISFSRGGVAVAPMFSTGLSDTTGIENEKVEFMVKVEGTPTPKISWFKDGFEVFSNRRQRVSTDGDISMLVIHQTALSDEGEIKCTATNKAGHAVTKARLSLEAPPSIRLQRQYEDGLLFELGEVVRLKVAVSGRPQPNITWFHNGEELKPDGRVEMAVTDKHALVKIADATRLDRGEYQVKAKNSIGDDSASFLVTITDRPLPPENVVVVMTLGRCVTLGWSKPQDDGGCMIGNYIVEYYRIGWNMWLKAATCRQLQTTIGDLIEGSEYKFRVKAENPYGVSDPSEESDTVFIPDPKRGLLEPPPKGSPVLAEETPKEWMEKRRSQSEHRHKKSKSPHKEASEWTEDESLPSQVVLAHQVLKKVKLAPQRTWSEDSQGSPPREVPEKRPPVPPKRKHRPQSLNRNMREQSASPPTSPMKRERKLPPHLQKEFERVYAQMGDREPSPETIAASRRIKALAKLGGDGEETPAARASRRSEVAASKVTTRKPSRSPRRRERESRTPSTVREVTPRTSITPEPYPPRTSKSSDKEQEERRNEERLRKEEELRRKEEELIRRMEELKKREEEMKREEERREKEDLERRRREEEEKRLEEERRQAQAAKELEKTTKVEWGRELSHDIHSSSEMMLVLLPNNEEQVAEDEPRMTAEELKEGSLIAPPMSLSAPVLGGCEMPPPSLRAAVSSTEIMYELAMARLNKDAEEEEAEENLRLKYGLDRKRSFERKGGRSREDISRFKETTVSLENLSKIEEDFSKIDGTSDALPEPPNKRKSDTDKRETNKSDNYSERFLLLEKSFENYNQKFDFEDLRTSDAGSDILERSFDYYDDVEEDTYSRMNKGVFTPIAIQLPTREFAERVPSVQSLGPPPLITISEEGEKDGGISQEIKSPEKVPAVESMPGPTIQKVVVRETISPDRLEPQVVLKKRSPSPKSVPIQAPERLTSSPTNLMPKPILKTRDRSAERSDRSDVSDSESTTPKRVRIEEPNDKKNIDHYAHQENDMGLQAGEVARNRRKQIKPQTPNEEPIVVVNIYSDIIREFSHKKKPQPKLYLNYEELKEAAEKTLESSSDNLEEIEAAAKAEEEKQDKMNKEESDKDKNPEESARKSEPLVCTLPKPKKLYMEYLLDLFLFFVAVWLYLFKDPRLTIPILMLMVFRQLDETLRTKIVSLSWFKRKEE</sequence>
<feature type="region of interest" description="Disordered" evidence="2">
    <location>
        <begin position="1"/>
        <end position="57"/>
    </location>
</feature>
<organism evidence="6">
    <name type="scientific">Lygus hesperus</name>
    <name type="common">Western plant bug</name>
    <dbReference type="NCBI Taxonomy" id="30085"/>
    <lineage>
        <taxon>Eukaryota</taxon>
        <taxon>Metazoa</taxon>
        <taxon>Ecdysozoa</taxon>
        <taxon>Arthropoda</taxon>
        <taxon>Hexapoda</taxon>
        <taxon>Insecta</taxon>
        <taxon>Pterygota</taxon>
        <taxon>Neoptera</taxon>
        <taxon>Paraneoptera</taxon>
        <taxon>Hemiptera</taxon>
        <taxon>Heteroptera</taxon>
        <taxon>Panheteroptera</taxon>
        <taxon>Cimicomorpha</taxon>
        <taxon>Miridae</taxon>
        <taxon>Mirini</taxon>
        <taxon>Lygus</taxon>
    </lineage>
</organism>
<dbReference type="FunFam" id="2.60.40.10:FF:000612">
    <property type="entry name" value="palladin isoform X1"/>
    <property type="match status" value="1"/>
</dbReference>
<dbReference type="CDD" id="cd00063">
    <property type="entry name" value="FN3"/>
    <property type="match status" value="2"/>
</dbReference>
<dbReference type="InterPro" id="IPR036116">
    <property type="entry name" value="FN3_sf"/>
</dbReference>
<dbReference type="InterPro" id="IPR003598">
    <property type="entry name" value="Ig_sub2"/>
</dbReference>
<feature type="domain" description="Ig-like" evidence="4">
    <location>
        <begin position="154"/>
        <end position="242"/>
    </location>
</feature>
<feature type="domain" description="Fibronectin type-III" evidence="5">
    <location>
        <begin position="47"/>
        <end position="146"/>
    </location>
</feature>
<dbReference type="Pfam" id="PF07679">
    <property type="entry name" value="I-set"/>
    <property type="match status" value="2"/>
</dbReference>
<evidence type="ECO:0000259" key="4">
    <source>
        <dbReference type="PROSITE" id="PS50835"/>
    </source>
</evidence>
<dbReference type="CDD" id="cd00096">
    <property type="entry name" value="Ig"/>
    <property type="match status" value="1"/>
</dbReference>
<dbReference type="FunFam" id="2.60.40.10:FF:000002">
    <property type="entry name" value="Titin a"/>
    <property type="match status" value="1"/>
</dbReference>
<feature type="compositionally biased region" description="Polar residues" evidence="2">
    <location>
        <begin position="542"/>
        <end position="555"/>
    </location>
</feature>